<accession>X1HWZ1</accession>
<reference evidence="1" key="1">
    <citation type="journal article" date="2014" name="Front. Microbiol.">
        <title>High frequency of phylogenetically diverse reductive dehalogenase-homologous genes in deep subseafloor sedimentary metagenomes.</title>
        <authorList>
            <person name="Kawai M."/>
            <person name="Futagami T."/>
            <person name="Toyoda A."/>
            <person name="Takaki Y."/>
            <person name="Nishi S."/>
            <person name="Hori S."/>
            <person name="Arai W."/>
            <person name="Tsubouchi T."/>
            <person name="Morono Y."/>
            <person name="Uchiyama I."/>
            <person name="Ito T."/>
            <person name="Fujiyama A."/>
            <person name="Inagaki F."/>
            <person name="Takami H."/>
        </authorList>
    </citation>
    <scope>NUCLEOTIDE SEQUENCE</scope>
    <source>
        <strain evidence="1">Expedition CK06-06</strain>
    </source>
</reference>
<sequence>MPEGPRKQFDLLAADLRDKGPVQPDWPNYSKLSEAEYHCHLAYSWVACWRHEKHTITIEVYYAGSRENAPY</sequence>
<organism evidence="1">
    <name type="scientific">marine sediment metagenome</name>
    <dbReference type="NCBI Taxonomy" id="412755"/>
    <lineage>
        <taxon>unclassified sequences</taxon>
        <taxon>metagenomes</taxon>
        <taxon>ecological metagenomes</taxon>
    </lineage>
</organism>
<protein>
    <submittedName>
        <fullName evidence="1">Uncharacterized protein</fullName>
    </submittedName>
</protein>
<proteinExistence type="predicted"/>
<comment type="caution">
    <text evidence="1">The sequence shown here is derived from an EMBL/GenBank/DDBJ whole genome shotgun (WGS) entry which is preliminary data.</text>
</comment>
<name>X1HWZ1_9ZZZZ</name>
<evidence type="ECO:0000313" key="1">
    <source>
        <dbReference type="EMBL" id="GAH61580.1"/>
    </source>
</evidence>
<gene>
    <name evidence="1" type="ORF">S03H2_29282</name>
</gene>
<dbReference type="AlphaFoldDB" id="X1HWZ1"/>
<dbReference type="EMBL" id="BARU01017665">
    <property type="protein sequence ID" value="GAH61580.1"/>
    <property type="molecule type" value="Genomic_DNA"/>
</dbReference>